<dbReference type="EMBL" id="JBBBZM010000525">
    <property type="protein sequence ID" value="KAL0630548.1"/>
    <property type="molecule type" value="Genomic_DNA"/>
</dbReference>
<feature type="non-terminal residue" evidence="1">
    <location>
        <position position="1"/>
    </location>
</feature>
<organism evidence="1 2">
    <name type="scientific">Discina gigas</name>
    <dbReference type="NCBI Taxonomy" id="1032678"/>
    <lineage>
        <taxon>Eukaryota</taxon>
        <taxon>Fungi</taxon>
        <taxon>Dikarya</taxon>
        <taxon>Ascomycota</taxon>
        <taxon>Pezizomycotina</taxon>
        <taxon>Pezizomycetes</taxon>
        <taxon>Pezizales</taxon>
        <taxon>Discinaceae</taxon>
        <taxon>Discina</taxon>
    </lineage>
</organism>
<dbReference type="Proteomes" id="UP001447188">
    <property type="component" value="Unassembled WGS sequence"/>
</dbReference>
<proteinExistence type="predicted"/>
<dbReference type="Pfam" id="PF17056">
    <property type="entry name" value="KRE1"/>
    <property type="match status" value="1"/>
</dbReference>
<sequence>ITSTLPGGKETAVASVYTQQYATMYGSVAVPSSGMVGLGTQTGEVGRVRASRAAGARALAGGLGLRAGIMVLGMVL</sequence>
<accession>A0ABR3G412</accession>
<keyword evidence="2" id="KW-1185">Reference proteome</keyword>
<evidence type="ECO:0000313" key="2">
    <source>
        <dbReference type="Proteomes" id="UP001447188"/>
    </source>
</evidence>
<reference evidence="1 2" key="1">
    <citation type="submission" date="2024-02" db="EMBL/GenBank/DDBJ databases">
        <title>Discinaceae phylogenomics.</title>
        <authorList>
            <person name="Dirks A.C."/>
            <person name="James T.Y."/>
        </authorList>
    </citation>
    <scope>NUCLEOTIDE SEQUENCE [LARGE SCALE GENOMIC DNA]</scope>
    <source>
        <strain evidence="1 2">ACD0624</strain>
    </source>
</reference>
<gene>
    <name evidence="1" type="ORF">Q9L58_010606</name>
</gene>
<comment type="caution">
    <text evidence="1">The sequence shown here is derived from an EMBL/GenBank/DDBJ whole genome shotgun (WGS) entry which is preliminary data.</text>
</comment>
<dbReference type="InterPro" id="IPR031452">
    <property type="entry name" value="Kre1"/>
</dbReference>
<name>A0ABR3G412_9PEZI</name>
<evidence type="ECO:0000313" key="1">
    <source>
        <dbReference type="EMBL" id="KAL0630548.1"/>
    </source>
</evidence>
<protein>
    <submittedName>
        <fullName evidence="1">Uncharacterized protein</fullName>
    </submittedName>
</protein>